<dbReference type="AlphaFoldDB" id="A0A8R1IKU7"/>
<sequence length="84" mass="9581">MVTRQSFFSFYLSILLRKNGLRRLRKLIWSGELRLVIDQRAAGINVIALHPLTCLSLGILNSQLVKVTFTLCSETEEPKPSSEY</sequence>
<keyword evidence="2" id="KW-1185">Reference proteome</keyword>
<accession>A0A8R1IKU7</accession>
<organism evidence="1 2">
    <name type="scientific">Caenorhabditis japonica</name>
    <dbReference type="NCBI Taxonomy" id="281687"/>
    <lineage>
        <taxon>Eukaryota</taxon>
        <taxon>Metazoa</taxon>
        <taxon>Ecdysozoa</taxon>
        <taxon>Nematoda</taxon>
        <taxon>Chromadorea</taxon>
        <taxon>Rhabditida</taxon>
        <taxon>Rhabditina</taxon>
        <taxon>Rhabditomorpha</taxon>
        <taxon>Rhabditoidea</taxon>
        <taxon>Rhabditidae</taxon>
        <taxon>Peloderinae</taxon>
        <taxon>Caenorhabditis</taxon>
    </lineage>
</organism>
<name>A0A8R1IKU7_CAEJA</name>
<protein>
    <submittedName>
        <fullName evidence="1">Uncharacterized protein</fullName>
    </submittedName>
</protein>
<reference evidence="1" key="2">
    <citation type="submission" date="2022-06" db="UniProtKB">
        <authorList>
            <consortium name="EnsemblMetazoa"/>
        </authorList>
    </citation>
    <scope>IDENTIFICATION</scope>
    <source>
        <strain evidence="1">DF5081</strain>
    </source>
</reference>
<dbReference type="EnsemblMetazoa" id="CJA36991.1">
    <property type="protein sequence ID" value="CJA36991.1"/>
    <property type="gene ID" value="WBGene00212838"/>
</dbReference>
<reference evidence="2" key="1">
    <citation type="submission" date="2010-08" db="EMBL/GenBank/DDBJ databases">
        <authorList>
            <consortium name="Caenorhabditis japonica Sequencing Consortium"/>
            <person name="Wilson R.K."/>
        </authorList>
    </citation>
    <scope>NUCLEOTIDE SEQUENCE [LARGE SCALE GENOMIC DNA]</scope>
    <source>
        <strain evidence="2">DF5081</strain>
    </source>
</reference>
<evidence type="ECO:0000313" key="2">
    <source>
        <dbReference type="Proteomes" id="UP000005237"/>
    </source>
</evidence>
<dbReference type="Proteomes" id="UP000005237">
    <property type="component" value="Unassembled WGS sequence"/>
</dbReference>
<proteinExistence type="predicted"/>
<evidence type="ECO:0000313" key="1">
    <source>
        <dbReference type="EnsemblMetazoa" id="CJA36991.1"/>
    </source>
</evidence>